<dbReference type="InterPro" id="IPR035965">
    <property type="entry name" value="PAS-like_dom_sf"/>
</dbReference>
<dbReference type="EMBL" id="CP048286">
    <property type="protein sequence ID" value="QHW32070.1"/>
    <property type="molecule type" value="Genomic_DNA"/>
</dbReference>
<dbReference type="NCBIfam" id="TIGR00254">
    <property type="entry name" value="GGDEF"/>
    <property type="match status" value="1"/>
</dbReference>
<sequence length="328" mass="37419">MDIQLDTAPCGYVTISDTGIIRSVNQAFLQMLQCGRDELIGRHIESAMSVTNKLFFHTYFYPYIRLYGHVSEMCFSLRTNANEEVPVLLNGVRQEREGETVIDCVVLLMRKRMEYEKDMLQTKTRLEELYQATNEANKRLERLHEEYEQKQQELMRVNHQLETLASTDPLTGLRNRRFFQERLLASLASYRESGEPFSLLIFDIDHFKRINDTYGHPVGDLILTDLARLLQSLSRETDIVARFGGEEFVAILPQADLEEAVRMAERYCSAAAAAAWGEYRITISIGAATVTAEDTGETIVHRADLALYASKNGGRNRVTHASHMPLSK</sequence>
<dbReference type="InterPro" id="IPR050469">
    <property type="entry name" value="Diguanylate_Cyclase"/>
</dbReference>
<dbReference type="PANTHER" id="PTHR45138:SF9">
    <property type="entry name" value="DIGUANYLATE CYCLASE DGCM-RELATED"/>
    <property type="match status" value="1"/>
</dbReference>
<evidence type="ECO:0000259" key="2">
    <source>
        <dbReference type="PROSITE" id="PS50887"/>
    </source>
</evidence>
<dbReference type="GO" id="GO:0006355">
    <property type="term" value="P:regulation of DNA-templated transcription"/>
    <property type="evidence" value="ECO:0007669"/>
    <property type="project" value="InterPro"/>
</dbReference>
<dbReference type="Gene3D" id="3.30.70.270">
    <property type="match status" value="1"/>
</dbReference>
<dbReference type="GO" id="GO:0005886">
    <property type="term" value="C:plasma membrane"/>
    <property type="evidence" value="ECO:0007669"/>
    <property type="project" value="TreeGrafter"/>
</dbReference>
<dbReference type="SUPFAM" id="SSF55073">
    <property type="entry name" value="Nucleotide cyclase"/>
    <property type="match status" value="1"/>
</dbReference>
<dbReference type="Proteomes" id="UP000479114">
    <property type="component" value="Chromosome"/>
</dbReference>
<dbReference type="GO" id="GO:1902201">
    <property type="term" value="P:negative regulation of bacterial-type flagellum-dependent cell motility"/>
    <property type="evidence" value="ECO:0007669"/>
    <property type="project" value="TreeGrafter"/>
</dbReference>
<keyword evidence="4" id="KW-1185">Reference proteome</keyword>
<dbReference type="Gene3D" id="3.30.450.20">
    <property type="entry name" value="PAS domain"/>
    <property type="match status" value="1"/>
</dbReference>
<dbReference type="InterPro" id="IPR000014">
    <property type="entry name" value="PAS"/>
</dbReference>
<evidence type="ECO:0000256" key="1">
    <source>
        <dbReference type="SAM" id="Coils"/>
    </source>
</evidence>
<dbReference type="PROSITE" id="PS50887">
    <property type="entry name" value="GGDEF"/>
    <property type="match status" value="1"/>
</dbReference>
<dbReference type="SUPFAM" id="SSF55785">
    <property type="entry name" value="PYP-like sensor domain (PAS domain)"/>
    <property type="match status" value="1"/>
</dbReference>
<dbReference type="GO" id="GO:0052621">
    <property type="term" value="F:diguanylate cyclase activity"/>
    <property type="evidence" value="ECO:0007669"/>
    <property type="project" value="TreeGrafter"/>
</dbReference>
<name>A0A6C0P0L6_9BACL</name>
<dbReference type="RefSeq" id="WP_162640874.1">
    <property type="nucleotide sequence ID" value="NZ_CP048286.1"/>
</dbReference>
<reference evidence="3 4" key="1">
    <citation type="submission" date="2020-02" db="EMBL/GenBank/DDBJ databases">
        <title>Paenibacillus sp. nov., isolated from rhizosphere soil of tomato.</title>
        <authorList>
            <person name="Weon H.-Y."/>
            <person name="Lee S.A."/>
        </authorList>
    </citation>
    <scope>NUCLEOTIDE SEQUENCE [LARGE SCALE GENOMIC DNA]</scope>
    <source>
        <strain evidence="3 4">14171R-81</strain>
    </source>
</reference>
<dbReference type="PANTHER" id="PTHR45138">
    <property type="entry name" value="REGULATORY COMPONENTS OF SENSORY TRANSDUCTION SYSTEM"/>
    <property type="match status" value="1"/>
</dbReference>
<dbReference type="KEGG" id="prz:GZH47_15465"/>
<protein>
    <submittedName>
        <fullName evidence="3">Diguanylate cyclase</fullName>
    </submittedName>
</protein>
<dbReference type="InterPro" id="IPR043128">
    <property type="entry name" value="Rev_trsase/Diguanyl_cyclase"/>
</dbReference>
<dbReference type="GO" id="GO:0043709">
    <property type="term" value="P:cell adhesion involved in single-species biofilm formation"/>
    <property type="evidence" value="ECO:0007669"/>
    <property type="project" value="TreeGrafter"/>
</dbReference>
<dbReference type="Pfam" id="PF00990">
    <property type="entry name" value="GGDEF"/>
    <property type="match status" value="1"/>
</dbReference>
<feature type="coiled-coil region" evidence="1">
    <location>
        <begin position="112"/>
        <end position="167"/>
    </location>
</feature>
<evidence type="ECO:0000313" key="4">
    <source>
        <dbReference type="Proteomes" id="UP000479114"/>
    </source>
</evidence>
<organism evidence="3 4">
    <name type="scientific">Paenibacillus rhizovicinus</name>
    <dbReference type="NCBI Taxonomy" id="2704463"/>
    <lineage>
        <taxon>Bacteria</taxon>
        <taxon>Bacillati</taxon>
        <taxon>Bacillota</taxon>
        <taxon>Bacilli</taxon>
        <taxon>Bacillales</taxon>
        <taxon>Paenibacillaceae</taxon>
        <taxon>Paenibacillus</taxon>
    </lineage>
</organism>
<dbReference type="NCBIfam" id="TIGR00229">
    <property type="entry name" value="sensory_box"/>
    <property type="match status" value="1"/>
</dbReference>
<dbReference type="Pfam" id="PF00989">
    <property type="entry name" value="PAS"/>
    <property type="match status" value="1"/>
</dbReference>
<dbReference type="SMART" id="SM00267">
    <property type="entry name" value="GGDEF"/>
    <property type="match status" value="1"/>
</dbReference>
<dbReference type="CDD" id="cd01949">
    <property type="entry name" value="GGDEF"/>
    <property type="match status" value="1"/>
</dbReference>
<evidence type="ECO:0000313" key="3">
    <source>
        <dbReference type="EMBL" id="QHW32070.1"/>
    </source>
</evidence>
<dbReference type="AlphaFoldDB" id="A0A6C0P0L6"/>
<keyword evidence="1" id="KW-0175">Coiled coil</keyword>
<feature type="domain" description="GGDEF" evidence="2">
    <location>
        <begin position="195"/>
        <end position="323"/>
    </location>
</feature>
<gene>
    <name evidence="3" type="ORF">GZH47_15465</name>
</gene>
<dbReference type="FunFam" id="3.30.70.270:FF:000001">
    <property type="entry name" value="Diguanylate cyclase domain protein"/>
    <property type="match status" value="1"/>
</dbReference>
<proteinExistence type="predicted"/>
<dbReference type="InterPro" id="IPR000160">
    <property type="entry name" value="GGDEF_dom"/>
</dbReference>
<dbReference type="CDD" id="cd00130">
    <property type="entry name" value="PAS"/>
    <property type="match status" value="1"/>
</dbReference>
<accession>A0A6C0P0L6</accession>
<dbReference type="InterPro" id="IPR013767">
    <property type="entry name" value="PAS_fold"/>
</dbReference>
<dbReference type="InterPro" id="IPR029787">
    <property type="entry name" value="Nucleotide_cyclase"/>
</dbReference>